<sequence length="332" mass="37750">MSEILVSIIVPIYNGERHILKCIQSILNQTEKKFELILVDDGSTDDTGAICDSLAGNDKRIKVIHQENSGVSVARNSGIAASSGKYIGFVDADDWILPSMYQQLLSRACEKQADMVICDALTVYSSGERELDTIRQLPNSVCLTKNNISPELLLELAGATWRCIYSRNMLESKNIMFPAGIRFSEDRIFNIYTMGYANKIYYLKEAFYIRFMHDESVVHKFHSDYYECVRAATICLENALKQIWGDGEEFHTAYLSQFIGGALASINNYYYKTSTFSPIKRYQAVKRICSDTKLREAIKKSESGGIRGRWILNRHVALLCACAQFLNWKWGR</sequence>
<dbReference type="Proteomes" id="UP000261257">
    <property type="component" value="Unassembled WGS sequence"/>
</dbReference>
<gene>
    <name evidence="4" type="ORF">DXC39_05630</name>
</gene>
<dbReference type="Pfam" id="PF00535">
    <property type="entry name" value="Glycos_transf_2"/>
    <property type="match status" value="1"/>
</dbReference>
<name>A0A3E4UEY6_9FIRM</name>
<dbReference type="InterPro" id="IPR029044">
    <property type="entry name" value="Nucleotide-diphossugar_trans"/>
</dbReference>
<evidence type="ECO:0000259" key="3">
    <source>
        <dbReference type="Pfam" id="PF00535"/>
    </source>
</evidence>
<dbReference type="EMBL" id="QSSQ01000002">
    <property type="protein sequence ID" value="RGM07950.1"/>
    <property type="molecule type" value="Genomic_DNA"/>
</dbReference>
<keyword evidence="1" id="KW-0328">Glycosyltransferase</keyword>
<proteinExistence type="predicted"/>
<dbReference type="InterPro" id="IPR001173">
    <property type="entry name" value="Glyco_trans_2-like"/>
</dbReference>
<evidence type="ECO:0000256" key="1">
    <source>
        <dbReference type="ARBA" id="ARBA00022676"/>
    </source>
</evidence>
<evidence type="ECO:0000313" key="5">
    <source>
        <dbReference type="Proteomes" id="UP000261257"/>
    </source>
</evidence>
<dbReference type="Gene3D" id="3.90.550.10">
    <property type="entry name" value="Spore Coat Polysaccharide Biosynthesis Protein SpsA, Chain A"/>
    <property type="match status" value="1"/>
</dbReference>
<dbReference type="PANTHER" id="PTHR22916:SF51">
    <property type="entry name" value="GLYCOSYLTRANSFERASE EPSH-RELATED"/>
    <property type="match status" value="1"/>
</dbReference>
<dbReference type="GO" id="GO:0016757">
    <property type="term" value="F:glycosyltransferase activity"/>
    <property type="evidence" value="ECO:0007669"/>
    <property type="project" value="UniProtKB-KW"/>
</dbReference>
<dbReference type="SUPFAM" id="SSF53448">
    <property type="entry name" value="Nucleotide-diphospho-sugar transferases"/>
    <property type="match status" value="1"/>
</dbReference>
<accession>A0A3E4UEY6</accession>
<evidence type="ECO:0000313" key="4">
    <source>
        <dbReference type="EMBL" id="RGM07950.1"/>
    </source>
</evidence>
<dbReference type="CDD" id="cd00761">
    <property type="entry name" value="Glyco_tranf_GTA_type"/>
    <property type="match status" value="1"/>
</dbReference>
<comment type="caution">
    <text evidence="4">The sequence shown here is derived from an EMBL/GenBank/DDBJ whole genome shotgun (WGS) entry which is preliminary data.</text>
</comment>
<organism evidence="4 5">
    <name type="scientific">Hungatella hathewayi</name>
    <dbReference type="NCBI Taxonomy" id="154046"/>
    <lineage>
        <taxon>Bacteria</taxon>
        <taxon>Bacillati</taxon>
        <taxon>Bacillota</taxon>
        <taxon>Clostridia</taxon>
        <taxon>Lachnospirales</taxon>
        <taxon>Lachnospiraceae</taxon>
        <taxon>Hungatella</taxon>
    </lineage>
</organism>
<evidence type="ECO:0000256" key="2">
    <source>
        <dbReference type="ARBA" id="ARBA00022679"/>
    </source>
</evidence>
<feature type="domain" description="Glycosyltransferase 2-like" evidence="3">
    <location>
        <begin position="7"/>
        <end position="127"/>
    </location>
</feature>
<keyword evidence="2 4" id="KW-0808">Transferase</keyword>
<protein>
    <submittedName>
        <fullName evidence="4">Glycosyltransferase</fullName>
    </submittedName>
</protein>
<dbReference type="PANTHER" id="PTHR22916">
    <property type="entry name" value="GLYCOSYLTRANSFERASE"/>
    <property type="match status" value="1"/>
</dbReference>
<dbReference type="AlphaFoldDB" id="A0A3E4UEY6"/>
<dbReference type="RefSeq" id="WP_117621072.1">
    <property type="nucleotide sequence ID" value="NZ_QRQF01000003.1"/>
</dbReference>
<reference evidence="4 5" key="1">
    <citation type="submission" date="2018-08" db="EMBL/GenBank/DDBJ databases">
        <title>A genome reference for cultivated species of the human gut microbiota.</title>
        <authorList>
            <person name="Zou Y."/>
            <person name="Xue W."/>
            <person name="Luo G."/>
        </authorList>
    </citation>
    <scope>NUCLEOTIDE SEQUENCE [LARGE SCALE GENOMIC DNA]</scope>
    <source>
        <strain evidence="4 5">TF05-11AC</strain>
    </source>
</reference>